<evidence type="ECO:0000256" key="2">
    <source>
        <dbReference type="ARBA" id="ARBA00022692"/>
    </source>
</evidence>
<dbReference type="InterPro" id="IPR045275">
    <property type="entry name" value="MscS_archaea/bacteria_type"/>
</dbReference>
<evidence type="ECO:0000256" key="5">
    <source>
        <dbReference type="SAM" id="Phobius"/>
    </source>
</evidence>
<organism evidence="7 8">
    <name type="scientific">Sulfobacillus acidophilus</name>
    <dbReference type="NCBI Taxonomy" id="53633"/>
    <lineage>
        <taxon>Bacteria</taxon>
        <taxon>Bacillati</taxon>
        <taxon>Bacillota</taxon>
        <taxon>Clostridia</taxon>
        <taxon>Eubacteriales</taxon>
        <taxon>Clostridiales Family XVII. Incertae Sedis</taxon>
        <taxon>Sulfobacillus</taxon>
    </lineage>
</organism>
<evidence type="ECO:0000259" key="6">
    <source>
        <dbReference type="Pfam" id="PF00924"/>
    </source>
</evidence>
<feature type="transmembrane region" description="Helical" evidence="5">
    <location>
        <begin position="117"/>
        <end position="147"/>
    </location>
</feature>
<dbReference type="GO" id="GO:0008381">
    <property type="term" value="F:mechanosensitive monoatomic ion channel activity"/>
    <property type="evidence" value="ECO:0007669"/>
    <property type="project" value="InterPro"/>
</dbReference>
<dbReference type="InterPro" id="IPR010920">
    <property type="entry name" value="LSM_dom_sf"/>
</dbReference>
<dbReference type="Gene3D" id="2.30.30.60">
    <property type="match status" value="1"/>
</dbReference>
<proteinExistence type="predicted"/>
<feature type="transmembrane region" description="Helical" evidence="5">
    <location>
        <begin position="52"/>
        <end position="70"/>
    </location>
</feature>
<keyword evidence="3 5" id="KW-1133">Transmembrane helix</keyword>
<dbReference type="InterPro" id="IPR006685">
    <property type="entry name" value="MscS_channel_2nd"/>
</dbReference>
<comment type="caution">
    <text evidence="7">The sequence shown here is derived from an EMBL/GenBank/DDBJ whole genome shotgun (WGS) entry which is preliminary data.</text>
</comment>
<reference evidence="7 8" key="1">
    <citation type="journal article" date="2014" name="BMC Genomics">
        <title>Comparison of environmental and isolate Sulfobacillus genomes reveals diverse carbon, sulfur, nitrogen, and hydrogen metabolisms.</title>
        <authorList>
            <person name="Justice N.B."/>
            <person name="Norman A."/>
            <person name="Brown C.T."/>
            <person name="Singh A."/>
            <person name="Thomas B.C."/>
            <person name="Banfield J.F."/>
        </authorList>
    </citation>
    <scope>NUCLEOTIDE SEQUENCE [LARGE SCALE GENOMIC DNA]</scope>
    <source>
        <strain evidence="7">AMDSBA3</strain>
    </source>
</reference>
<keyword evidence="2 5" id="KW-0812">Transmembrane</keyword>
<dbReference type="AlphaFoldDB" id="A0A2T2WFH4"/>
<dbReference type="Proteomes" id="UP000241848">
    <property type="component" value="Unassembled WGS sequence"/>
</dbReference>
<dbReference type="InterPro" id="IPR023408">
    <property type="entry name" value="MscS_beta-dom_sf"/>
</dbReference>
<accession>A0A2T2WFH4</accession>
<dbReference type="PANTHER" id="PTHR30221:SF1">
    <property type="entry name" value="SMALL-CONDUCTANCE MECHANOSENSITIVE CHANNEL"/>
    <property type="match status" value="1"/>
</dbReference>
<comment type="subcellular location">
    <subcellularLocation>
        <location evidence="1">Membrane</location>
    </subcellularLocation>
</comment>
<evidence type="ECO:0000313" key="7">
    <source>
        <dbReference type="EMBL" id="PSR20992.1"/>
    </source>
</evidence>
<name>A0A2T2WFH4_9FIRM</name>
<evidence type="ECO:0000256" key="3">
    <source>
        <dbReference type="ARBA" id="ARBA00022989"/>
    </source>
</evidence>
<sequence length="309" mass="34482">MIRYGQEVFTVSLQPKRPAITWKIITVIAIGIGLQVVLNHLPPDLQKHYGDLFRAAIVLLAGGAISYLVEHWLKRLEANRIGARRATSVRFMARLVLYLAIALAVLAAFGVGLSSVVFGSAFVTVILGLAGQNFFANLIAGIGLVIFHPFDVGDRISFVTWQYTMMMASYPHEATKPAYGGIVRDINLAYTTLETDEGISMLVPNGILIQASIENHHDQQQRPYRFRFDMDLRLNPDHLLDRINDRLHTLPYPVHARLADLSPTSFSILLYGETRGLTPDAVKHDLLRHLIPITQELDATTKTPKLDSH</sequence>
<protein>
    <submittedName>
        <fullName evidence="7">Mechanosensitive ion channel family protein</fullName>
    </submittedName>
</protein>
<evidence type="ECO:0000256" key="1">
    <source>
        <dbReference type="ARBA" id="ARBA00004370"/>
    </source>
</evidence>
<dbReference type="GO" id="GO:0016020">
    <property type="term" value="C:membrane"/>
    <property type="evidence" value="ECO:0007669"/>
    <property type="project" value="UniProtKB-SubCell"/>
</dbReference>
<dbReference type="Gene3D" id="1.10.287.1260">
    <property type="match status" value="1"/>
</dbReference>
<gene>
    <name evidence="7" type="ORF">C7B45_12590</name>
</gene>
<evidence type="ECO:0000256" key="4">
    <source>
        <dbReference type="ARBA" id="ARBA00023136"/>
    </source>
</evidence>
<dbReference type="SUPFAM" id="SSF50182">
    <property type="entry name" value="Sm-like ribonucleoproteins"/>
    <property type="match status" value="1"/>
</dbReference>
<feature type="domain" description="Mechanosensitive ion channel MscS" evidence="6">
    <location>
        <begin position="134"/>
        <end position="217"/>
    </location>
</feature>
<keyword evidence="4 5" id="KW-0472">Membrane</keyword>
<dbReference type="Pfam" id="PF00924">
    <property type="entry name" value="MS_channel_2nd"/>
    <property type="match status" value="1"/>
</dbReference>
<dbReference type="EMBL" id="PXYV01000045">
    <property type="protein sequence ID" value="PSR20992.1"/>
    <property type="molecule type" value="Genomic_DNA"/>
</dbReference>
<dbReference type="PANTHER" id="PTHR30221">
    <property type="entry name" value="SMALL-CONDUCTANCE MECHANOSENSITIVE CHANNEL"/>
    <property type="match status" value="1"/>
</dbReference>
<feature type="transmembrane region" description="Helical" evidence="5">
    <location>
        <begin position="91"/>
        <end position="111"/>
    </location>
</feature>
<feature type="transmembrane region" description="Helical" evidence="5">
    <location>
        <begin position="20"/>
        <end position="40"/>
    </location>
</feature>
<evidence type="ECO:0000313" key="8">
    <source>
        <dbReference type="Proteomes" id="UP000241848"/>
    </source>
</evidence>